<dbReference type="Pfam" id="PF00067">
    <property type="entry name" value="p450"/>
    <property type="match status" value="1"/>
</dbReference>
<dbReference type="SUPFAM" id="SSF48264">
    <property type="entry name" value="Cytochrome P450"/>
    <property type="match status" value="1"/>
</dbReference>
<evidence type="ECO:0000256" key="8">
    <source>
        <dbReference type="RuleBase" id="RU000461"/>
    </source>
</evidence>
<dbReference type="GO" id="GO:0004497">
    <property type="term" value="F:monooxygenase activity"/>
    <property type="evidence" value="ECO:0007669"/>
    <property type="project" value="UniProtKB-KW"/>
</dbReference>
<dbReference type="InterPro" id="IPR001128">
    <property type="entry name" value="Cyt_P450"/>
</dbReference>
<keyword evidence="4 8" id="KW-0479">Metal-binding</keyword>
<proteinExistence type="inferred from homology"/>
<evidence type="ECO:0000256" key="4">
    <source>
        <dbReference type="ARBA" id="ARBA00022723"/>
    </source>
</evidence>
<dbReference type="GO" id="GO:0005506">
    <property type="term" value="F:iron ion binding"/>
    <property type="evidence" value="ECO:0007669"/>
    <property type="project" value="InterPro"/>
</dbReference>
<dbReference type="AlphaFoldDB" id="A0A345HWE8"/>
<dbReference type="PRINTS" id="PR00385">
    <property type="entry name" value="P450"/>
</dbReference>
<evidence type="ECO:0000256" key="7">
    <source>
        <dbReference type="ARBA" id="ARBA00023033"/>
    </source>
</evidence>
<keyword evidence="3 8" id="KW-0349">Heme</keyword>
<dbReference type="InterPro" id="IPR002397">
    <property type="entry name" value="Cyt_P450_B"/>
</dbReference>
<dbReference type="PANTHER" id="PTHR46696:SF5">
    <property type="entry name" value="CYTOCHROME P450 BJ-1"/>
    <property type="match status" value="1"/>
</dbReference>
<accession>A0A345HWE8</accession>
<keyword evidence="11" id="KW-1185">Reference proteome</keyword>
<feature type="region of interest" description="Disordered" evidence="9">
    <location>
        <begin position="1"/>
        <end position="24"/>
    </location>
</feature>
<keyword evidence="5 8" id="KW-0560">Oxidoreductase</keyword>
<dbReference type="KEGG" id="spad:DVK44_28845"/>
<comment type="similarity">
    <text evidence="2 8">Belongs to the cytochrome P450 family.</text>
</comment>
<dbReference type="PRINTS" id="PR00359">
    <property type="entry name" value="BP450"/>
</dbReference>
<evidence type="ECO:0000256" key="5">
    <source>
        <dbReference type="ARBA" id="ARBA00023002"/>
    </source>
</evidence>
<dbReference type="InterPro" id="IPR017972">
    <property type="entry name" value="Cyt_P450_CS"/>
</dbReference>
<feature type="compositionally biased region" description="Low complexity" evidence="9">
    <location>
        <begin position="1"/>
        <end position="16"/>
    </location>
</feature>
<evidence type="ECO:0000313" key="11">
    <source>
        <dbReference type="Proteomes" id="UP000253868"/>
    </source>
</evidence>
<dbReference type="PROSITE" id="PS00086">
    <property type="entry name" value="CYTOCHROME_P450"/>
    <property type="match status" value="1"/>
</dbReference>
<dbReference type="InterPro" id="IPR036396">
    <property type="entry name" value="Cyt_P450_sf"/>
</dbReference>
<protein>
    <submittedName>
        <fullName evidence="10">Cytochrome P450</fullName>
    </submittedName>
</protein>
<comment type="cofactor">
    <cofactor evidence="1">
        <name>heme</name>
        <dbReference type="ChEBI" id="CHEBI:30413"/>
    </cofactor>
</comment>
<reference evidence="11" key="1">
    <citation type="submission" date="2018-07" db="EMBL/GenBank/DDBJ databases">
        <authorList>
            <person name="Zhao J."/>
        </authorList>
    </citation>
    <scope>NUCLEOTIDE SEQUENCE [LARGE SCALE GENOMIC DNA]</scope>
    <source>
        <strain evidence="11">GSSD-12</strain>
    </source>
</reference>
<dbReference type="GO" id="GO:0016705">
    <property type="term" value="F:oxidoreductase activity, acting on paired donors, with incorporation or reduction of molecular oxygen"/>
    <property type="evidence" value="ECO:0007669"/>
    <property type="project" value="InterPro"/>
</dbReference>
<keyword evidence="6 8" id="KW-0408">Iron</keyword>
<evidence type="ECO:0000256" key="1">
    <source>
        <dbReference type="ARBA" id="ARBA00001971"/>
    </source>
</evidence>
<dbReference type="PANTHER" id="PTHR46696">
    <property type="entry name" value="P450, PUTATIVE (EUROFUNG)-RELATED"/>
    <property type="match status" value="1"/>
</dbReference>
<dbReference type="FunFam" id="1.10.630.10:FF:000018">
    <property type="entry name" value="Cytochrome P450 monooxygenase"/>
    <property type="match status" value="1"/>
</dbReference>
<evidence type="ECO:0000256" key="3">
    <source>
        <dbReference type="ARBA" id="ARBA00022617"/>
    </source>
</evidence>
<sequence length="409" mass="44942">MTADPTPDTAPETLPDYPFDRETTLEPPPAWAELREGCPVAHVRLPSGDEAALLTRYDSVRSVLADPRFTRSGAGAARIATTDDGGIFLRESPLATHGPEHLQWRRLLTRWFTARKIEEWRPRVQAMADDLVDGLLADGSPGNLSARFALPLPVRVICALVGAPDKDQDKFAHWSSVMLTLTRYTQAEVDDAYRDFNGYVEDLVERRRADPGDDLLSELTRVSDSEDGRLDTPQLVATVRGILLAGHETTSNMIAIMAALLLSERSRFEAVTADPALIANTVEEVLRMDTTLAVIGIPRFITEDIELDGVAVPAGTTVLPHNAAANRDPRKFPDPDRFDEKRENSAQHLTFGAGAHFCVGQPLARMELQVALGTLARRLPTLRLRDGADDLKLRTGGMSGGLQDIWVAW</sequence>
<evidence type="ECO:0000256" key="6">
    <source>
        <dbReference type="ARBA" id="ARBA00023004"/>
    </source>
</evidence>
<dbReference type="EMBL" id="CP031194">
    <property type="protein sequence ID" value="AXG81022.1"/>
    <property type="molecule type" value="Genomic_DNA"/>
</dbReference>
<gene>
    <name evidence="10" type="ORF">DVK44_28845</name>
</gene>
<organism evidence="10 11">
    <name type="scientific">Streptomyces paludis</name>
    <dbReference type="NCBI Taxonomy" id="2282738"/>
    <lineage>
        <taxon>Bacteria</taxon>
        <taxon>Bacillati</taxon>
        <taxon>Actinomycetota</taxon>
        <taxon>Actinomycetes</taxon>
        <taxon>Kitasatosporales</taxon>
        <taxon>Streptomycetaceae</taxon>
        <taxon>Streptomyces</taxon>
    </lineage>
</organism>
<dbReference type="RefSeq" id="WP_114663509.1">
    <property type="nucleotide sequence ID" value="NZ_CP031194.1"/>
</dbReference>
<dbReference type="OrthoDB" id="3218463at2"/>
<keyword evidence="7 8" id="KW-0503">Monooxygenase</keyword>
<dbReference type="GO" id="GO:0020037">
    <property type="term" value="F:heme binding"/>
    <property type="evidence" value="ECO:0007669"/>
    <property type="project" value="InterPro"/>
</dbReference>
<evidence type="ECO:0000313" key="10">
    <source>
        <dbReference type="EMBL" id="AXG81022.1"/>
    </source>
</evidence>
<dbReference type="CDD" id="cd11031">
    <property type="entry name" value="Cyp158A-like"/>
    <property type="match status" value="1"/>
</dbReference>
<dbReference type="Gene3D" id="1.10.630.10">
    <property type="entry name" value="Cytochrome P450"/>
    <property type="match status" value="1"/>
</dbReference>
<evidence type="ECO:0000256" key="2">
    <source>
        <dbReference type="ARBA" id="ARBA00010617"/>
    </source>
</evidence>
<name>A0A345HWE8_9ACTN</name>
<evidence type="ECO:0000256" key="9">
    <source>
        <dbReference type="SAM" id="MobiDB-lite"/>
    </source>
</evidence>
<dbReference type="Proteomes" id="UP000253868">
    <property type="component" value="Chromosome"/>
</dbReference>